<dbReference type="AlphaFoldDB" id="A0A9P6GEJ8"/>
<dbReference type="EMBL" id="WJXW01000008">
    <property type="protein sequence ID" value="KAF9733863.1"/>
    <property type="molecule type" value="Genomic_DNA"/>
</dbReference>
<evidence type="ECO:0000313" key="2">
    <source>
        <dbReference type="Proteomes" id="UP000756921"/>
    </source>
</evidence>
<gene>
    <name evidence="1" type="ORF">PMIN01_08206</name>
</gene>
<reference evidence="1" key="1">
    <citation type="journal article" date="2020" name="Mol. Plant Microbe Interact.">
        <title>Genome Sequence of the Biocontrol Agent Coniothyrium minitans strain Conio (IMI 134523).</title>
        <authorList>
            <person name="Patel D."/>
            <person name="Shittu T.A."/>
            <person name="Baroncelli R."/>
            <person name="Muthumeenakshi S."/>
            <person name="Osborne T.H."/>
            <person name="Janganan T.K."/>
            <person name="Sreenivasaprasad S."/>
        </authorList>
    </citation>
    <scope>NUCLEOTIDE SEQUENCE</scope>
    <source>
        <strain evidence="1">Conio</strain>
    </source>
</reference>
<evidence type="ECO:0000313" key="1">
    <source>
        <dbReference type="EMBL" id="KAF9733863.1"/>
    </source>
</evidence>
<name>A0A9P6GEJ8_9PLEO</name>
<protein>
    <submittedName>
        <fullName evidence="1">Uncharacterized protein</fullName>
    </submittedName>
</protein>
<organism evidence="1 2">
    <name type="scientific">Paraphaeosphaeria minitans</name>
    <dbReference type="NCBI Taxonomy" id="565426"/>
    <lineage>
        <taxon>Eukaryota</taxon>
        <taxon>Fungi</taxon>
        <taxon>Dikarya</taxon>
        <taxon>Ascomycota</taxon>
        <taxon>Pezizomycotina</taxon>
        <taxon>Dothideomycetes</taxon>
        <taxon>Pleosporomycetidae</taxon>
        <taxon>Pleosporales</taxon>
        <taxon>Massarineae</taxon>
        <taxon>Didymosphaeriaceae</taxon>
        <taxon>Paraphaeosphaeria</taxon>
    </lineage>
</organism>
<dbReference type="Proteomes" id="UP000756921">
    <property type="component" value="Unassembled WGS sequence"/>
</dbReference>
<sequence>MITIAPYSWEHFQALPSLDAARDRFLELGGAKFVKDDCLDLFTRYEMQRTFGLAMLHRHNDILPGQKMNKDPGAGMDEPQPAIWGYTPAGELAPTEFSYAKGHKVQLGGKEREFAAELLRKLDERGLIGVFGLCAYPGDDFEGRCEITQNSANINLKPQDFFSPPLITRGCRCTCDNRTTPHGHGTHVITQSG</sequence>
<keyword evidence="2" id="KW-1185">Reference proteome</keyword>
<dbReference type="OrthoDB" id="3713678at2759"/>
<proteinExistence type="predicted"/>
<accession>A0A9P6GEJ8</accession>
<comment type="caution">
    <text evidence="1">The sequence shown here is derived from an EMBL/GenBank/DDBJ whole genome shotgun (WGS) entry which is preliminary data.</text>
</comment>